<dbReference type="PANTHER" id="PTHR45711">
    <property type="entry name" value="CHLORIDE CHANNEL PROTEIN"/>
    <property type="match status" value="1"/>
</dbReference>
<feature type="transmembrane region" description="Helical" evidence="9">
    <location>
        <begin position="623"/>
        <end position="642"/>
    </location>
</feature>
<evidence type="ECO:0000256" key="5">
    <source>
        <dbReference type="ARBA" id="ARBA00023065"/>
    </source>
</evidence>
<feature type="compositionally biased region" description="Low complexity" evidence="10">
    <location>
        <begin position="64"/>
        <end position="73"/>
    </location>
</feature>
<keyword evidence="5 9" id="KW-0406">Ion transport</keyword>
<dbReference type="AlphaFoldDB" id="A0A9W8B3X6"/>
<dbReference type="InterPro" id="IPR046342">
    <property type="entry name" value="CBS_dom_sf"/>
</dbReference>
<dbReference type="SUPFAM" id="SSF54631">
    <property type="entry name" value="CBS-domain pair"/>
    <property type="match status" value="1"/>
</dbReference>
<name>A0A9W8B3X6_9FUNG</name>
<evidence type="ECO:0000256" key="6">
    <source>
        <dbReference type="ARBA" id="ARBA00023136"/>
    </source>
</evidence>
<evidence type="ECO:0000256" key="9">
    <source>
        <dbReference type="RuleBase" id="RU361221"/>
    </source>
</evidence>
<protein>
    <recommendedName>
        <fullName evidence="9">Chloride channel protein</fullName>
    </recommendedName>
</protein>
<feature type="transmembrane region" description="Helical" evidence="9">
    <location>
        <begin position="367"/>
        <end position="391"/>
    </location>
</feature>
<dbReference type="Gene3D" id="3.90.1280.20">
    <property type="match status" value="1"/>
</dbReference>
<dbReference type="GO" id="GO:0005794">
    <property type="term" value="C:Golgi apparatus"/>
    <property type="evidence" value="ECO:0007669"/>
    <property type="project" value="TreeGrafter"/>
</dbReference>
<feature type="transmembrane region" description="Helical" evidence="9">
    <location>
        <begin position="188"/>
        <end position="206"/>
    </location>
</feature>
<feature type="region of interest" description="Disordered" evidence="10">
    <location>
        <begin position="1"/>
        <end position="78"/>
    </location>
</feature>
<evidence type="ECO:0000256" key="2">
    <source>
        <dbReference type="ARBA" id="ARBA00022448"/>
    </source>
</evidence>
<feature type="transmembrane region" description="Helical" evidence="9">
    <location>
        <begin position="561"/>
        <end position="583"/>
    </location>
</feature>
<evidence type="ECO:0000256" key="8">
    <source>
        <dbReference type="PROSITE-ProRule" id="PRU00703"/>
    </source>
</evidence>
<feature type="transmembrane region" description="Helical" evidence="9">
    <location>
        <begin position="337"/>
        <end position="355"/>
    </location>
</feature>
<feature type="transmembrane region" description="Helical" evidence="9">
    <location>
        <begin position="310"/>
        <end position="331"/>
    </location>
</feature>
<dbReference type="CDD" id="cd04591">
    <property type="entry name" value="CBS_pair_voltage-gated_CLC_euk_bac"/>
    <property type="match status" value="1"/>
</dbReference>
<feature type="transmembrane region" description="Helical" evidence="9">
    <location>
        <begin position="485"/>
        <end position="502"/>
    </location>
</feature>
<evidence type="ECO:0000259" key="11">
    <source>
        <dbReference type="PROSITE" id="PS51371"/>
    </source>
</evidence>
<dbReference type="PANTHER" id="PTHR45711:SF6">
    <property type="entry name" value="CHLORIDE CHANNEL PROTEIN"/>
    <property type="match status" value="1"/>
</dbReference>
<organism evidence="12 13">
    <name type="scientific">Dimargaris verticillata</name>
    <dbReference type="NCBI Taxonomy" id="2761393"/>
    <lineage>
        <taxon>Eukaryota</taxon>
        <taxon>Fungi</taxon>
        <taxon>Fungi incertae sedis</taxon>
        <taxon>Zoopagomycota</taxon>
        <taxon>Kickxellomycotina</taxon>
        <taxon>Dimargaritomycetes</taxon>
        <taxon>Dimargaritales</taxon>
        <taxon>Dimargaritaceae</taxon>
        <taxon>Dimargaris</taxon>
    </lineage>
</organism>
<dbReference type="Proteomes" id="UP001151582">
    <property type="component" value="Unassembled WGS sequence"/>
</dbReference>
<keyword evidence="4 9" id="KW-1133">Transmembrane helix</keyword>
<dbReference type="GO" id="GO:0005769">
    <property type="term" value="C:early endosome"/>
    <property type="evidence" value="ECO:0007669"/>
    <property type="project" value="TreeGrafter"/>
</dbReference>
<accession>A0A9W8B3X6</accession>
<keyword evidence="8" id="KW-0129">CBS domain</keyword>
<dbReference type="Pfam" id="PF00571">
    <property type="entry name" value="CBS"/>
    <property type="match status" value="1"/>
</dbReference>
<evidence type="ECO:0000256" key="3">
    <source>
        <dbReference type="ARBA" id="ARBA00022692"/>
    </source>
</evidence>
<dbReference type="SMART" id="SM00116">
    <property type="entry name" value="CBS"/>
    <property type="match status" value="1"/>
</dbReference>
<feature type="transmembrane region" description="Helical" evidence="9">
    <location>
        <begin position="441"/>
        <end position="465"/>
    </location>
</feature>
<dbReference type="CDD" id="cd03684">
    <property type="entry name" value="ClC_3_like"/>
    <property type="match status" value="1"/>
</dbReference>
<keyword evidence="2 9" id="KW-0813">Transport</keyword>
<reference evidence="12" key="1">
    <citation type="submission" date="2022-07" db="EMBL/GenBank/DDBJ databases">
        <title>Phylogenomic reconstructions and comparative analyses of Kickxellomycotina fungi.</title>
        <authorList>
            <person name="Reynolds N.K."/>
            <person name="Stajich J.E."/>
            <person name="Barry K."/>
            <person name="Grigoriev I.V."/>
            <person name="Crous P."/>
            <person name="Smith M.E."/>
        </authorList>
    </citation>
    <scope>NUCLEOTIDE SEQUENCE</scope>
    <source>
        <strain evidence="12">RSA 567</strain>
    </source>
</reference>
<feature type="transmembrane region" description="Helical" evidence="9">
    <location>
        <begin position="265"/>
        <end position="289"/>
    </location>
</feature>
<dbReference type="InterPro" id="IPR014743">
    <property type="entry name" value="Cl-channel_core"/>
</dbReference>
<keyword evidence="13" id="KW-1185">Reference proteome</keyword>
<proteinExistence type="inferred from homology"/>
<keyword evidence="3 9" id="KW-0812">Transmembrane</keyword>
<feature type="compositionally biased region" description="Polar residues" evidence="10">
    <location>
        <begin position="45"/>
        <end position="58"/>
    </location>
</feature>
<evidence type="ECO:0000313" key="13">
    <source>
        <dbReference type="Proteomes" id="UP001151582"/>
    </source>
</evidence>
<gene>
    <name evidence="12" type="ORF">H4R34_001828</name>
</gene>
<keyword evidence="7 9" id="KW-0868">Chloride</keyword>
<evidence type="ECO:0000256" key="4">
    <source>
        <dbReference type="ARBA" id="ARBA00022989"/>
    </source>
</evidence>
<dbReference type="OrthoDB" id="44789at2759"/>
<dbReference type="PROSITE" id="PS51371">
    <property type="entry name" value="CBS"/>
    <property type="match status" value="1"/>
</dbReference>
<keyword evidence="6 9" id="KW-0472">Membrane</keyword>
<dbReference type="Gene3D" id="3.10.580.20">
    <property type="match status" value="1"/>
</dbReference>
<comment type="caution">
    <text evidence="12">The sequence shown here is derived from an EMBL/GenBank/DDBJ whole genome shotgun (WGS) entry which is preliminary data.</text>
</comment>
<evidence type="ECO:0000313" key="12">
    <source>
        <dbReference type="EMBL" id="KAJ1982098.1"/>
    </source>
</evidence>
<feature type="transmembrane region" description="Helical" evidence="9">
    <location>
        <begin position="535"/>
        <end position="555"/>
    </location>
</feature>
<dbReference type="PRINTS" id="PR00762">
    <property type="entry name" value="CLCHANNEL"/>
</dbReference>
<dbReference type="SUPFAM" id="SSF81340">
    <property type="entry name" value="Clc chloride channel"/>
    <property type="match status" value="1"/>
</dbReference>
<dbReference type="EMBL" id="JANBQB010000101">
    <property type="protein sequence ID" value="KAJ1982098.1"/>
    <property type="molecule type" value="Genomic_DNA"/>
</dbReference>
<comment type="similarity">
    <text evidence="9">Belongs to the chloride channel (TC 2.A.49) family.</text>
</comment>
<feature type="transmembrane region" description="Helical" evidence="9">
    <location>
        <begin position="590"/>
        <end position="617"/>
    </location>
</feature>
<feature type="domain" description="CBS" evidence="11">
    <location>
        <begin position="787"/>
        <end position="845"/>
    </location>
</feature>
<dbReference type="Gene3D" id="1.10.3080.10">
    <property type="entry name" value="Clc chloride channel"/>
    <property type="match status" value="1"/>
</dbReference>
<evidence type="ECO:0000256" key="10">
    <source>
        <dbReference type="SAM" id="MobiDB-lite"/>
    </source>
</evidence>
<feature type="region of interest" description="Disordered" evidence="10">
    <location>
        <begin position="843"/>
        <end position="892"/>
    </location>
</feature>
<dbReference type="FunFam" id="1.10.3080.10:FF:000011">
    <property type="entry name" value="Chloride channel protein"/>
    <property type="match status" value="1"/>
</dbReference>
<feature type="compositionally biased region" description="Polar residues" evidence="10">
    <location>
        <begin position="21"/>
        <end position="32"/>
    </location>
</feature>
<evidence type="ECO:0000256" key="7">
    <source>
        <dbReference type="ARBA" id="ARBA00023214"/>
    </source>
</evidence>
<evidence type="ECO:0000256" key="1">
    <source>
        <dbReference type="ARBA" id="ARBA00004141"/>
    </source>
</evidence>
<dbReference type="InterPro" id="IPR001807">
    <property type="entry name" value="ClC"/>
</dbReference>
<sequence>MTTADNNHSPHHAASTPDPLLQTSGRLSTDSVASDDAPLIDRRPSTSATRTRGASESYSFKHPGASSSLAGAGRSHEAAAARVNTSHLLARRSIVGQSVRPTAPGSRPLAASNAVPAQLFPTPPGAQSSVPARNAGSSSAAVRRVVYNDFATIDWTYDIAQAQLRQEALRRNTTPLGVVGLVYDAAQAWIVILVVGVMLGLIASFIDISYEWLSDFRIGYCQTGFYLNQRYCCWAEKDLAHCPQWIYWSQAIQITSPAGAWVYQYLLYTLSSVLLAAISAALVVYYAPYAASSGISEIKTILGGFIMRRFLGFQTLVIKTIGTVLAVASGLCVGKEGSLVHIAGCCGNIVARGFSKFRDNEAQRRQILSAASAAGISVAFGSPIGGVLFSLEEVSYYFPAKTMWRSFFCAMIASVTLKFVNPFRTGKLVAFQVTYDRAWHGFELVFFILIGALGGLIGTAIIRMNLGVTQIRQRTWFRSHPIKEVVYIAAATALINYLNVLMRVDTVELVSNLFTECKDLGYEGICDPSLATRTVAWLLVAALCKVLFAAVTYGVSVPAGILMPSMAIGACFGRAIGIMVQVWQTAHPTAAIFSGCTTDVPCVTPGVYALVGAAAVLAGVTRMTVTTVVVVFELTGALIYVLPIMLSVMVSKWVGDGFGKDGIFDRLIKFHGYPFLGTREDYRPNYLAQDVMTRVQDLVMIASAATTNTLDGLDEFLEYTDYKGFPVVQSLDSMLLVGYLVRSELRDALTQAKSMVQYDGSTVAYFGHGAGLDHPVTTSYVDFRPWLDETPITMSHLTPMFTVIETFRQMGLRYVLITHHGCLLGLLTKKDILRHLTAIQHSHPRSVGPSAHAESGQLGSAYPTLERYDPEPVSGQLSTGPRYASFSGDEDE</sequence>
<comment type="subcellular location">
    <subcellularLocation>
        <location evidence="1 9">Membrane</location>
        <topology evidence="1 9">Multi-pass membrane protein</topology>
    </subcellularLocation>
</comment>
<dbReference type="GO" id="GO:0005247">
    <property type="term" value="F:voltage-gated chloride channel activity"/>
    <property type="evidence" value="ECO:0007669"/>
    <property type="project" value="TreeGrafter"/>
</dbReference>
<dbReference type="Pfam" id="PF00654">
    <property type="entry name" value="Voltage_CLC"/>
    <property type="match status" value="1"/>
</dbReference>
<dbReference type="GO" id="GO:0005886">
    <property type="term" value="C:plasma membrane"/>
    <property type="evidence" value="ECO:0007669"/>
    <property type="project" value="TreeGrafter"/>
</dbReference>
<dbReference type="InterPro" id="IPR000644">
    <property type="entry name" value="CBS_dom"/>
</dbReference>